<dbReference type="GO" id="GO:0005524">
    <property type="term" value="F:ATP binding"/>
    <property type="evidence" value="ECO:0007669"/>
    <property type="project" value="UniProtKB-UniRule"/>
</dbReference>
<reference evidence="16 17" key="1">
    <citation type="submission" date="2020-07" db="EMBL/GenBank/DDBJ databases">
        <title>Taxonomic revisions and descriptions of new bacterial species based on genomic comparisons in the high-G+C-content subgroup of the family Alcaligenaceae.</title>
        <authorList>
            <person name="Szabo A."/>
            <person name="Felfoldi T."/>
        </authorList>
    </citation>
    <scope>NUCLEOTIDE SEQUENCE [LARGE SCALE GENOMIC DNA]</scope>
    <source>
        <strain evidence="16 17">DSM 25264</strain>
    </source>
</reference>
<gene>
    <name evidence="15" type="primary">kdkA</name>
    <name evidence="16" type="ORF">H0A68_16360</name>
</gene>
<dbReference type="InterPro" id="IPR022826">
    <property type="entry name" value="KDO_kinase"/>
</dbReference>
<comment type="similarity">
    <text evidence="3 15">Belongs to the protein kinase superfamily. KdkA/RfaP family.</text>
</comment>
<dbReference type="RefSeq" id="WP_129970173.1">
    <property type="nucleotide sequence ID" value="NZ_JACCEW010000005.1"/>
</dbReference>
<dbReference type="GO" id="GO:0016773">
    <property type="term" value="F:phosphotransferase activity, alcohol group as acceptor"/>
    <property type="evidence" value="ECO:0007669"/>
    <property type="project" value="UniProtKB-UniRule"/>
</dbReference>
<keyword evidence="17" id="KW-1185">Reference proteome</keyword>
<evidence type="ECO:0000256" key="3">
    <source>
        <dbReference type="ARBA" id="ARBA00010327"/>
    </source>
</evidence>
<evidence type="ECO:0000256" key="11">
    <source>
        <dbReference type="ARBA" id="ARBA00022985"/>
    </source>
</evidence>
<evidence type="ECO:0000256" key="10">
    <source>
        <dbReference type="ARBA" id="ARBA00022840"/>
    </source>
</evidence>
<keyword evidence="7 15" id="KW-0808">Transferase</keyword>
<comment type="caution">
    <text evidence="16">The sequence shown here is derived from an EMBL/GenBank/DDBJ whole genome shotgun (WGS) entry which is preliminary data.</text>
</comment>
<evidence type="ECO:0000256" key="12">
    <source>
        <dbReference type="ARBA" id="ARBA00023136"/>
    </source>
</evidence>
<keyword evidence="6 15" id="KW-0997">Cell inner membrane</keyword>
<evidence type="ECO:0000256" key="1">
    <source>
        <dbReference type="ARBA" id="ARBA00004515"/>
    </source>
</evidence>
<evidence type="ECO:0000256" key="5">
    <source>
        <dbReference type="ARBA" id="ARBA00022475"/>
    </source>
</evidence>
<keyword evidence="8 15" id="KW-0547">Nucleotide-binding</keyword>
<evidence type="ECO:0000256" key="2">
    <source>
        <dbReference type="ARBA" id="ARBA00004713"/>
    </source>
</evidence>
<evidence type="ECO:0000256" key="8">
    <source>
        <dbReference type="ARBA" id="ARBA00022741"/>
    </source>
</evidence>
<dbReference type="AlphaFoldDB" id="A0A853FEW9"/>
<keyword evidence="12 15" id="KW-0472">Membrane</keyword>
<evidence type="ECO:0000256" key="13">
    <source>
        <dbReference type="ARBA" id="ARBA00029511"/>
    </source>
</evidence>
<evidence type="ECO:0000313" key="16">
    <source>
        <dbReference type="EMBL" id="NYT38457.1"/>
    </source>
</evidence>
<evidence type="ECO:0000256" key="4">
    <source>
        <dbReference type="ARBA" id="ARBA00011988"/>
    </source>
</evidence>
<protein>
    <recommendedName>
        <fullName evidence="13 15">3-deoxy-D-manno-octulosonic acid kinase</fullName>
        <shortName evidence="15">Kdo kinase</shortName>
        <ecNumber evidence="4 15">2.7.1.166</ecNumber>
    </recommendedName>
</protein>
<dbReference type="EMBL" id="JACCEW010000005">
    <property type="protein sequence ID" value="NYT38457.1"/>
    <property type="molecule type" value="Genomic_DNA"/>
</dbReference>
<evidence type="ECO:0000256" key="15">
    <source>
        <dbReference type="HAMAP-Rule" id="MF_00521"/>
    </source>
</evidence>
<sequence>MNTVLQVRDLAFPRGSMRYDAQIVTEPGAYLFDPAHEALSAAPVAEGGRNAAWFVHGTFGDGVLRRYRRGGLMAKLSRDRYIWGGEEATRSFAEFDLLHFLYRHGLAVPRPLAAAYWRSAASYTAAILVQRIAGARTLAQSLEPDHHADVAAAIHAMHEQGVWHADLNAYNILFDDHDKVWLIDFDKSTVRPLLSEERRRANLLRLRRSLVKVAGEPGLVWWEGLSRAYDALAHARGHL</sequence>
<keyword evidence="10 15" id="KW-0067">ATP-binding</keyword>
<dbReference type="Pfam" id="PF06293">
    <property type="entry name" value="Kdo"/>
    <property type="match status" value="1"/>
</dbReference>
<dbReference type="GO" id="GO:0009244">
    <property type="term" value="P:lipopolysaccharide core region biosynthetic process"/>
    <property type="evidence" value="ECO:0007669"/>
    <property type="project" value="UniProtKB-UniRule"/>
</dbReference>
<dbReference type="EC" id="2.7.1.166" evidence="4 15"/>
<evidence type="ECO:0000256" key="6">
    <source>
        <dbReference type="ARBA" id="ARBA00022519"/>
    </source>
</evidence>
<comment type="subcellular location">
    <subcellularLocation>
        <location evidence="1 15">Cell inner membrane</location>
        <topology evidence="1 15">Peripheral membrane protein</topology>
        <orientation evidence="1 15">Cytoplasmic side</orientation>
    </subcellularLocation>
</comment>
<accession>A0A853FEW9</accession>
<dbReference type="Proteomes" id="UP000580517">
    <property type="component" value="Unassembled WGS sequence"/>
</dbReference>
<dbReference type="Gene3D" id="1.10.510.10">
    <property type="entry name" value="Transferase(Phosphotransferase) domain 1"/>
    <property type="match status" value="1"/>
</dbReference>
<dbReference type="SUPFAM" id="SSF56112">
    <property type="entry name" value="Protein kinase-like (PK-like)"/>
    <property type="match status" value="1"/>
</dbReference>
<dbReference type="UniPathway" id="UPA00958"/>
<evidence type="ECO:0000313" key="17">
    <source>
        <dbReference type="Proteomes" id="UP000580517"/>
    </source>
</evidence>
<keyword evidence="5 15" id="KW-1003">Cell membrane</keyword>
<comment type="catalytic activity">
    <reaction evidence="14 15">
        <text>an alpha-Kdo-(2-&gt;6)-lipid IVA + ATP = a 4-O-phospho-alpha-Kdo-(2-&gt;6)-lipid IVA + ADP + H(+)</text>
        <dbReference type="Rhea" id="RHEA:74271"/>
        <dbReference type="ChEBI" id="CHEBI:15378"/>
        <dbReference type="ChEBI" id="CHEBI:30616"/>
        <dbReference type="ChEBI" id="CHEBI:176428"/>
        <dbReference type="ChEBI" id="CHEBI:193140"/>
        <dbReference type="ChEBI" id="CHEBI:456216"/>
        <dbReference type="EC" id="2.7.1.166"/>
    </reaction>
</comment>
<comment type="function">
    <text evidence="15">Catalyzes the ATP-dependent phosphorylation of the 3-deoxy-D-manno-octulosonic acid (Kdo) residue in Kdo-lipid IV(A) at the 4-OH position.</text>
</comment>
<dbReference type="GO" id="GO:0005886">
    <property type="term" value="C:plasma membrane"/>
    <property type="evidence" value="ECO:0007669"/>
    <property type="project" value="UniProtKB-SubCell"/>
</dbReference>
<keyword evidence="9 15" id="KW-0418">Kinase</keyword>
<dbReference type="OrthoDB" id="6854449at2"/>
<proteinExistence type="inferred from homology"/>
<comment type="pathway">
    <text evidence="2 15">Bacterial outer membrane biogenesis; LPS core biosynthesis.</text>
</comment>
<keyword evidence="11 15" id="KW-0448">Lipopolysaccharide biosynthesis</keyword>
<evidence type="ECO:0000256" key="9">
    <source>
        <dbReference type="ARBA" id="ARBA00022777"/>
    </source>
</evidence>
<dbReference type="InterPro" id="IPR011009">
    <property type="entry name" value="Kinase-like_dom_sf"/>
</dbReference>
<evidence type="ECO:0000256" key="14">
    <source>
        <dbReference type="ARBA" id="ARBA00034417"/>
    </source>
</evidence>
<evidence type="ECO:0000256" key="7">
    <source>
        <dbReference type="ARBA" id="ARBA00022679"/>
    </source>
</evidence>
<dbReference type="GO" id="GO:0016301">
    <property type="term" value="F:kinase activity"/>
    <property type="evidence" value="ECO:0007669"/>
    <property type="project" value="UniProtKB-KW"/>
</dbReference>
<feature type="active site" evidence="15">
    <location>
        <position position="166"/>
    </location>
</feature>
<name>A0A853FEW9_9BURK</name>
<dbReference type="NCBIfam" id="NF002475">
    <property type="entry name" value="PRK01723.1"/>
    <property type="match status" value="1"/>
</dbReference>
<organism evidence="16 17">
    <name type="scientific">Allopusillimonas soli</name>
    <dbReference type="NCBI Taxonomy" id="659016"/>
    <lineage>
        <taxon>Bacteria</taxon>
        <taxon>Pseudomonadati</taxon>
        <taxon>Pseudomonadota</taxon>
        <taxon>Betaproteobacteria</taxon>
        <taxon>Burkholderiales</taxon>
        <taxon>Alcaligenaceae</taxon>
        <taxon>Allopusillimonas</taxon>
    </lineage>
</organism>
<dbReference type="HAMAP" id="MF_00521">
    <property type="entry name" value="KDO_kinase"/>
    <property type="match status" value="1"/>
</dbReference>